<accession>A0A1X1T7V4</accession>
<dbReference type="OrthoDB" id="4762219at2"/>
<evidence type="ECO:0000313" key="5">
    <source>
        <dbReference type="Proteomes" id="UP000467201"/>
    </source>
</evidence>
<dbReference type="Pfam" id="PF18702">
    <property type="entry name" value="DUF5642"/>
    <property type="match status" value="1"/>
</dbReference>
<evidence type="ECO:0000313" key="2">
    <source>
        <dbReference type="EMBL" id="BBZ07363.1"/>
    </source>
</evidence>
<dbReference type="AlphaFoldDB" id="A0A1X1T7V4"/>
<keyword evidence="4" id="KW-1185">Reference proteome</keyword>
<dbReference type="Proteomes" id="UP000467201">
    <property type="component" value="Chromosome"/>
</dbReference>
<dbReference type="Proteomes" id="UP000193564">
    <property type="component" value="Unassembled WGS sequence"/>
</dbReference>
<dbReference type="EMBL" id="AP022605">
    <property type="protein sequence ID" value="BBZ07363.1"/>
    <property type="molecule type" value="Genomic_DNA"/>
</dbReference>
<evidence type="ECO:0000313" key="4">
    <source>
        <dbReference type="Proteomes" id="UP000193564"/>
    </source>
</evidence>
<evidence type="ECO:0000259" key="1">
    <source>
        <dbReference type="Pfam" id="PF18702"/>
    </source>
</evidence>
<dbReference type="InterPro" id="IPR041313">
    <property type="entry name" value="DUF5642"/>
</dbReference>
<dbReference type="EMBL" id="LQOS01000029">
    <property type="protein sequence ID" value="ORV40598.1"/>
    <property type="molecule type" value="Genomic_DNA"/>
</dbReference>
<protein>
    <recommendedName>
        <fullName evidence="1">DUF5642 domain-containing protein</fullName>
    </recommendedName>
</protein>
<reference evidence="2" key="3">
    <citation type="submission" date="2020-02" db="EMBL/GenBank/DDBJ databases">
        <authorList>
            <person name="Matsumoto Y."/>
            <person name="Motooka D."/>
            <person name="Nakamura S."/>
        </authorList>
    </citation>
    <scope>NUCLEOTIDE SEQUENCE</scope>
    <source>
        <strain evidence="2">JCM 12405</strain>
    </source>
</reference>
<evidence type="ECO:0000313" key="3">
    <source>
        <dbReference type="EMBL" id="ORV40598.1"/>
    </source>
</evidence>
<name>A0A1X1T7V4_9MYCO</name>
<dbReference type="RefSeq" id="WP_085190925.1">
    <property type="nucleotide sequence ID" value="NZ_AP022605.1"/>
</dbReference>
<organism evidence="3 4">
    <name type="scientific">Mycolicibacterium doricum</name>
    <dbReference type="NCBI Taxonomy" id="126673"/>
    <lineage>
        <taxon>Bacteria</taxon>
        <taxon>Bacillati</taxon>
        <taxon>Actinomycetota</taxon>
        <taxon>Actinomycetes</taxon>
        <taxon>Mycobacteriales</taxon>
        <taxon>Mycobacteriaceae</taxon>
        <taxon>Mycolicibacterium</taxon>
    </lineage>
</organism>
<dbReference type="STRING" id="126673.AWC01_11135"/>
<reference evidence="2 5" key="2">
    <citation type="journal article" date="2019" name="Emerg. Microbes Infect.">
        <title>Comprehensive subspecies identification of 175 nontuberculous mycobacteria species based on 7547 genomic profiles.</title>
        <authorList>
            <person name="Matsumoto Y."/>
            <person name="Kinjo T."/>
            <person name="Motooka D."/>
            <person name="Nabeya D."/>
            <person name="Jung N."/>
            <person name="Uechi K."/>
            <person name="Horii T."/>
            <person name="Iida T."/>
            <person name="Fujita J."/>
            <person name="Nakamura S."/>
        </authorList>
    </citation>
    <scope>NUCLEOTIDE SEQUENCE [LARGE SCALE GENOMIC DNA]</scope>
    <source>
        <strain evidence="2 5">JCM 12405</strain>
    </source>
</reference>
<proteinExistence type="predicted"/>
<feature type="domain" description="DUF5642" evidence="1">
    <location>
        <begin position="55"/>
        <end position="203"/>
    </location>
</feature>
<reference evidence="3 4" key="1">
    <citation type="submission" date="2016-01" db="EMBL/GenBank/DDBJ databases">
        <title>The new phylogeny of the genus Mycobacterium.</title>
        <authorList>
            <person name="Tarcisio F."/>
            <person name="Conor M."/>
            <person name="Antonella G."/>
            <person name="Elisabetta G."/>
            <person name="Giulia F.S."/>
            <person name="Sara T."/>
            <person name="Anna F."/>
            <person name="Clotilde B."/>
            <person name="Roberto B."/>
            <person name="Veronica D.S."/>
            <person name="Fabio R."/>
            <person name="Monica P."/>
            <person name="Olivier J."/>
            <person name="Enrico T."/>
            <person name="Nicola S."/>
        </authorList>
    </citation>
    <scope>NUCLEOTIDE SEQUENCE [LARGE SCALE GENOMIC DNA]</scope>
    <source>
        <strain evidence="3 4">DSM 44339</strain>
    </source>
</reference>
<dbReference type="KEGG" id="mdr:MDOR_15320"/>
<gene>
    <name evidence="3" type="ORF">AWC01_11135</name>
    <name evidence="2" type="ORF">MDOR_15320</name>
</gene>
<sequence>MTAMNGVHVQGIGAPGAVVLVCAVLCGCVRMTGGAPSLDADARPVVLAEALIEPSRFPRSYDAAVLDPHATAEAVASVDGVPTGATVEPAGCAPPPVGLGPQHAVAAQGVDPGTGAALTVILTRADTKLSTRRDQLARCASLTATAGEVVSTVETVLLAPPPVDADDSLASRTTILRSTEPAVRVQTLGAQIDEARVTVAWLTNDLDVEPDTAALDVLFTDALQALRRAAQ</sequence>